<dbReference type="RefSeq" id="WP_345589167.1">
    <property type="nucleotide sequence ID" value="NZ_BAABCQ010000009.1"/>
</dbReference>
<dbReference type="EMBL" id="BAABCQ010000009">
    <property type="protein sequence ID" value="GAA3957076.1"/>
    <property type="molecule type" value="Genomic_DNA"/>
</dbReference>
<accession>A0ABP7NZA4</accession>
<feature type="region of interest" description="Disordered" evidence="1">
    <location>
        <begin position="37"/>
        <end position="57"/>
    </location>
</feature>
<protein>
    <submittedName>
        <fullName evidence="2">DUF2303 family protein</fullName>
    </submittedName>
</protein>
<evidence type="ECO:0000256" key="1">
    <source>
        <dbReference type="SAM" id="MobiDB-lite"/>
    </source>
</evidence>
<keyword evidence="3" id="KW-1185">Reference proteome</keyword>
<name>A0ABP7NZA4_9ACTN</name>
<organism evidence="2 3">
    <name type="scientific">Streptomyces marokkonensis</name>
    <dbReference type="NCBI Taxonomy" id="324855"/>
    <lineage>
        <taxon>Bacteria</taxon>
        <taxon>Bacillati</taxon>
        <taxon>Actinomycetota</taxon>
        <taxon>Actinomycetes</taxon>
        <taxon>Kitasatosporales</taxon>
        <taxon>Streptomycetaceae</taxon>
        <taxon>Streptomyces</taxon>
    </lineage>
</organism>
<gene>
    <name evidence="2" type="ORF">GCM10022384_07700</name>
</gene>
<proteinExistence type="predicted"/>
<dbReference type="Pfam" id="PF10065">
    <property type="entry name" value="DUF2303"/>
    <property type="match status" value="1"/>
</dbReference>
<comment type="caution">
    <text evidence="2">The sequence shown here is derived from an EMBL/GenBank/DDBJ whole genome shotgun (WGS) entry which is preliminary data.</text>
</comment>
<dbReference type="Proteomes" id="UP001500034">
    <property type="component" value="Unassembled WGS sequence"/>
</dbReference>
<dbReference type="InterPro" id="IPR019276">
    <property type="entry name" value="DUF2303"/>
</dbReference>
<evidence type="ECO:0000313" key="3">
    <source>
        <dbReference type="Proteomes" id="UP001500034"/>
    </source>
</evidence>
<reference evidence="3" key="1">
    <citation type="journal article" date="2019" name="Int. J. Syst. Evol. Microbiol.">
        <title>The Global Catalogue of Microorganisms (GCM) 10K type strain sequencing project: providing services to taxonomists for standard genome sequencing and annotation.</title>
        <authorList>
            <consortium name="The Broad Institute Genomics Platform"/>
            <consortium name="The Broad Institute Genome Sequencing Center for Infectious Disease"/>
            <person name="Wu L."/>
            <person name="Ma J."/>
        </authorList>
    </citation>
    <scope>NUCLEOTIDE SEQUENCE [LARGE SCALE GENOMIC DNA]</scope>
    <source>
        <strain evidence="3">JCM 17027</strain>
    </source>
</reference>
<evidence type="ECO:0000313" key="2">
    <source>
        <dbReference type="EMBL" id="GAA3957076.1"/>
    </source>
</evidence>
<sequence>MTDNTLTIVETALRAAPPAELTPGKVYAFHTPHGVHQVNLTGPEHTGQPPRKSGTTTVRDARSWTAYFTKHSSEASEVYADSERLTVTAVLDAHAADTPSWGGHRLVLSLRPTDAWKQWLHNDGQLLDQEAFAEFLEDHLPELLEPSSADMLEIAQSLQAASKVDFQSGVRLSSGQRQFQYVETTTTKAGQKGQLTVPETFVIGLVPFEGSEGYRLTARLRYRITDRGLRMGYKLERPTDILRTAFGDVVDAIDGHIEQPVMNGTPA</sequence>